<dbReference type="Proteomes" id="UP001150925">
    <property type="component" value="Unassembled WGS sequence"/>
</dbReference>
<keyword evidence="1" id="KW-0732">Signal</keyword>
<dbReference type="AlphaFoldDB" id="A0A9W8AX61"/>
<organism evidence="2 3">
    <name type="scientific">Dispira parvispora</name>
    <dbReference type="NCBI Taxonomy" id="1520584"/>
    <lineage>
        <taxon>Eukaryota</taxon>
        <taxon>Fungi</taxon>
        <taxon>Fungi incertae sedis</taxon>
        <taxon>Zoopagomycota</taxon>
        <taxon>Kickxellomycotina</taxon>
        <taxon>Dimargaritomycetes</taxon>
        <taxon>Dimargaritales</taxon>
        <taxon>Dimargaritaceae</taxon>
        <taxon>Dispira</taxon>
    </lineage>
</organism>
<evidence type="ECO:0000313" key="3">
    <source>
        <dbReference type="Proteomes" id="UP001150925"/>
    </source>
</evidence>
<proteinExistence type="predicted"/>
<feature type="signal peptide" evidence="1">
    <location>
        <begin position="1"/>
        <end position="23"/>
    </location>
</feature>
<comment type="caution">
    <text evidence="2">The sequence shown here is derived from an EMBL/GenBank/DDBJ whole genome shotgun (WGS) entry which is preliminary data.</text>
</comment>
<dbReference type="EMBL" id="JANBPY010000127">
    <property type="protein sequence ID" value="KAJ1968858.1"/>
    <property type="molecule type" value="Genomic_DNA"/>
</dbReference>
<sequence length="313" mass="35585">MKAYRVPFIIVLCILATVPSTLPARLGNSLASSPRSNGDPNAINRNGDLFLKKYESLMFGRGWEGVPFEIADIEIISVLFKEEIRYSKYKRTYPLLTRTEDNFDDRDLVNVFIKQPLILAYVTGNWELVLKTLKTIDKLTDGMATKEISPENEVLRRAVAMQVMTISAIAVFRKDYYLLEELVAMMNDECKGFVDEAKFAVVAIIAEFVFAKDDRKFARYRYQIFEEVKESADEMGKIQGVPAFNDCLHLFNMHIALGAIYGQFRNTRSEDKDNKCSEYYFIGVNTPTSGTNMQLEDFINGYAPPSQEGASDL</sequence>
<protein>
    <submittedName>
        <fullName evidence="2">Uncharacterized protein</fullName>
    </submittedName>
</protein>
<reference evidence="2" key="1">
    <citation type="submission" date="2022-07" db="EMBL/GenBank/DDBJ databases">
        <title>Phylogenomic reconstructions and comparative analyses of Kickxellomycotina fungi.</title>
        <authorList>
            <person name="Reynolds N.K."/>
            <person name="Stajich J.E."/>
            <person name="Barry K."/>
            <person name="Grigoriev I.V."/>
            <person name="Crous P."/>
            <person name="Smith M.E."/>
        </authorList>
    </citation>
    <scope>NUCLEOTIDE SEQUENCE</scope>
    <source>
        <strain evidence="2">RSA 1196</strain>
    </source>
</reference>
<evidence type="ECO:0000313" key="2">
    <source>
        <dbReference type="EMBL" id="KAJ1968858.1"/>
    </source>
</evidence>
<keyword evidence="3" id="KW-1185">Reference proteome</keyword>
<evidence type="ECO:0000256" key="1">
    <source>
        <dbReference type="SAM" id="SignalP"/>
    </source>
</evidence>
<gene>
    <name evidence="2" type="ORF">IWQ62_000989</name>
</gene>
<name>A0A9W8AX61_9FUNG</name>
<feature type="chain" id="PRO_5040729815" evidence="1">
    <location>
        <begin position="24"/>
        <end position="313"/>
    </location>
</feature>
<accession>A0A9W8AX61</accession>